<dbReference type="OrthoDB" id="6614848at2759"/>
<sequence>MQYTINITVLNEILGDTTTYQSIDTVTNQDEVAKYSIKFLNSLDLHGIPPHVLTLQFGTPIILLRNINPLRLCNGTRLSMKKLMNNIIEAKILNEKFIGKDVLLPRIQIIPTDMPLEFKLRSFRCDSPLQRPSTKHNDNRYNITSQNNSPISNYGGGFRCKSEYPWCIIEFKFLRNLSKTRKCARIAAPSDIVWSDISSFLNDDMSKIAIYTLIFKGRHQIKEKLGLVFKNVTVETPSIPHDTNNESDTSFNSTNDEENLSKKKKKI</sequence>
<comment type="caution">
    <text evidence="3">The sequence shown here is derived from an EMBL/GenBank/DDBJ whole genome shotgun (WGS) entry which is preliminary data.</text>
</comment>
<dbReference type="PANTHER" id="PTHR10492">
    <property type="match status" value="1"/>
</dbReference>
<feature type="domain" description="DNA helicase Pif1-like 2B" evidence="2">
    <location>
        <begin position="38"/>
        <end position="81"/>
    </location>
</feature>
<name>A0A6G0WYF9_APHCR</name>
<proteinExistence type="predicted"/>
<keyword evidence="4" id="KW-1185">Reference proteome</keyword>
<evidence type="ECO:0000256" key="1">
    <source>
        <dbReference type="SAM" id="MobiDB-lite"/>
    </source>
</evidence>
<dbReference type="AlphaFoldDB" id="A0A6G0WYF9"/>
<protein>
    <submittedName>
        <fullName evidence="3">ATP-dependent DNA helicase</fullName>
    </submittedName>
</protein>
<dbReference type="PANTHER" id="PTHR10492:SF57">
    <property type="entry name" value="ATP-DEPENDENT DNA HELICASE"/>
    <property type="match status" value="1"/>
</dbReference>
<organism evidence="3 4">
    <name type="scientific">Aphis craccivora</name>
    <name type="common">Cowpea aphid</name>
    <dbReference type="NCBI Taxonomy" id="307492"/>
    <lineage>
        <taxon>Eukaryota</taxon>
        <taxon>Metazoa</taxon>
        <taxon>Ecdysozoa</taxon>
        <taxon>Arthropoda</taxon>
        <taxon>Hexapoda</taxon>
        <taxon>Insecta</taxon>
        <taxon>Pterygota</taxon>
        <taxon>Neoptera</taxon>
        <taxon>Paraneoptera</taxon>
        <taxon>Hemiptera</taxon>
        <taxon>Sternorrhyncha</taxon>
        <taxon>Aphidomorpha</taxon>
        <taxon>Aphidoidea</taxon>
        <taxon>Aphididae</taxon>
        <taxon>Aphidini</taxon>
        <taxon>Aphis</taxon>
        <taxon>Aphis</taxon>
    </lineage>
</organism>
<evidence type="ECO:0000259" key="2">
    <source>
        <dbReference type="Pfam" id="PF21530"/>
    </source>
</evidence>
<dbReference type="EMBL" id="VUJU01008307">
    <property type="protein sequence ID" value="KAF0732554.1"/>
    <property type="molecule type" value="Genomic_DNA"/>
</dbReference>
<feature type="region of interest" description="Disordered" evidence="1">
    <location>
        <begin position="238"/>
        <end position="267"/>
    </location>
</feature>
<evidence type="ECO:0000313" key="4">
    <source>
        <dbReference type="Proteomes" id="UP000478052"/>
    </source>
</evidence>
<dbReference type="InterPro" id="IPR049163">
    <property type="entry name" value="Pif1-like_2B_dom"/>
</dbReference>
<evidence type="ECO:0000313" key="3">
    <source>
        <dbReference type="EMBL" id="KAF0732554.1"/>
    </source>
</evidence>
<dbReference type="Proteomes" id="UP000478052">
    <property type="component" value="Unassembled WGS sequence"/>
</dbReference>
<reference evidence="3 4" key="1">
    <citation type="submission" date="2019-08" db="EMBL/GenBank/DDBJ databases">
        <title>Whole genome of Aphis craccivora.</title>
        <authorList>
            <person name="Voronova N.V."/>
            <person name="Shulinski R.S."/>
            <person name="Bandarenka Y.V."/>
            <person name="Zhorov D.G."/>
            <person name="Warner D."/>
        </authorList>
    </citation>
    <scope>NUCLEOTIDE SEQUENCE [LARGE SCALE GENOMIC DNA]</scope>
    <source>
        <strain evidence="3">180601</strain>
        <tissue evidence="3">Whole Body</tissue>
    </source>
</reference>
<accession>A0A6G0WYF9</accession>
<dbReference type="GO" id="GO:0004386">
    <property type="term" value="F:helicase activity"/>
    <property type="evidence" value="ECO:0007669"/>
    <property type="project" value="UniProtKB-KW"/>
</dbReference>
<gene>
    <name evidence="3" type="ORF">FWK35_00023707</name>
</gene>
<keyword evidence="3" id="KW-0378">Hydrolase</keyword>
<dbReference type="Pfam" id="PF21530">
    <property type="entry name" value="Pif1_2B_dom"/>
    <property type="match status" value="1"/>
</dbReference>
<keyword evidence="3" id="KW-0547">Nucleotide-binding</keyword>
<keyword evidence="3" id="KW-0347">Helicase</keyword>
<keyword evidence="3" id="KW-0067">ATP-binding</keyword>